<dbReference type="InterPro" id="IPR023476">
    <property type="entry name" value="Pep_tRNA_hydro_II_dom_sf"/>
</dbReference>
<dbReference type="NCBIfam" id="TIGR00283">
    <property type="entry name" value="arch_pth2"/>
    <property type="match status" value="1"/>
</dbReference>
<keyword evidence="2" id="KW-0378">Hydrolase</keyword>
<accession>A0A0H5QIP0</accession>
<dbReference type="PANTHER" id="PTHR12649">
    <property type="entry name" value="PEPTIDYL-TRNA HYDROLASE 2"/>
    <property type="match status" value="1"/>
</dbReference>
<dbReference type="Gene3D" id="3.40.1490.10">
    <property type="entry name" value="Bit1"/>
    <property type="match status" value="1"/>
</dbReference>
<evidence type="ECO:0000256" key="1">
    <source>
        <dbReference type="ARBA" id="ARBA00013260"/>
    </source>
</evidence>
<dbReference type="SUPFAM" id="SSF102462">
    <property type="entry name" value="Peptidyl-tRNA hydrolase II"/>
    <property type="match status" value="1"/>
</dbReference>
<dbReference type="PANTHER" id="PTHR12649:SF11">
    <property type="entry name" value="PEPTIDYL-TRNA HYDROLASE 2, MITOCHONDRIAL"/>
    <property type="match status" value="1"/>
</dbReference>
<dbReference type="InterPro" id="IPR002833">
    <property type="entry name" value="PTH2"/>
</dbReference>
<sequence>MQSQWHMYSSRRCSSRYQNTSTKKSRFAAELTVIIAVGIAIMDWGNPGVLASIGICSAIFGFYLGRFQQGSAMNALKIAGNVARQRSVRHQMCLLVRKDLKMGKGKQAAQCAHATLGAYRRAVRLYPEAVWAWETFGQAKIAVQVENEQEMMEVKAQAEAAGICTYVVEDAGRTQVEPGSRTVMAVGPAEKTLVDSITRHLKLL</sequence>
<dbReference type="GO" id="GO:0004045">
    <property type="term" value="F:peptidyl-tRNA hydrolase activity"/>
    <property type="evidence" value="ECO:0007669"/>
    <property type="project" value="UniProtKB-EC"/>
</dbReference>
<dbReference type="AlphaFoldDB" id="A0A0H5QIP0"/>
<dbReference type="CDD" id="cd02430">
    <property type="entry name" value="PTH2"/>
    <property type="match status" value="1"/>
</dbReference>
<organism evidence="6">
    <name type="scientific">Spongospora subterranea</name>
    <dbReference type="NCBI Taxonomy" id="70186"/>
    <lineage>
        <taxon>Eukaryota</taxon>
        <taxon>Sar</taxon>
        <taxon>Rhizaria</taxon>
        <taxon>Endomyxa</taxon>
        <taxon>Phytomyxea</taxon>
        <taxon>Plasmodiophorida</taxon>
        <taxon>Plasmodiophoridae</taxon>
        <taxon>Spongospora</taxon>
    </lineage>
</organism>
<evidence type="ECO:0000313" key="6">
    <source>
        <dbReference type="EMBL" id="CRZ01181.1"/>
    </source>
</evidence>
<evidence type="ECO:0000256" key="3">
    <source>
        <dbReference type="ARBA" id="ARBA00038050"/>
    </source>
</evidence>
<keyword evidence="5" id="KW-1133">Transmembrane helix</keyword>
<dbReference type="NCBIfam" id="NF003314">
    <property type="entry name" value="PRK04322.1"/>
    <property type="match status" value="1"/>
</dbReference>
<dbReference type="GO" id="GO:0005829">
    <property type="term" value="C:cytosol"/>
    <property type="evidence" value="ECO:0007669"/>
    <property type="project" value="TreeGrafter"/>
</dbReference>
<comment type="similarity">
    <text evidence="3">Belongs to the PTH2 family.</text>
</comment>
<feature type="transmembrane region" description="Helical" evidence="5">
    <location>
        <begin position="25"/>
        <end position="42"/>
    </location>
</feature>
<protein>
    <recommendedName>
        <fullName evidence="1">peptidyl-tRNA hydrolase</fullName>
        <ecNumber evidence="1">3.1.1.29</ecNumber>
    </recommendedName>
</protein>
<dbReference type="EC" id="3.1.1.29" evidence="1"/>
<evidence type="ECO:0000256" key="5">
    <source>
        <dbReference type="SAM" id="Phobius"/>
    </source>
</evidence>
<name>A0A0H5QIP0_9EUKA</name>
<evidence type="ECO:0000256" key="4">
    <source>
        <dbReference type="ARBA" id="ARBA00048707"/>
    </source>
</evidence>
<dbReference type="FunFam" id="3.40.1490.10:FF:000001">
    <property type="entry name" value="Peptidyl-tRNA hydrolase 2"/>
    <property type="match status" value="1"/>
</dbReference>
<feature type="transmembrane region" description="Helical" evidence="5">
    <location>
        <begin position="48"/>
        <end position="65"/>
    </location>
</feature>
<comment type="catalytic activity">
    <reaction evidence="4">
        <text>an N-acyl-L-alpha-aminoacyl-tRNA + H2O = an N-acyl-L-amino acid + a tRNA + H(+)</text>
        <dbReference type="Rhea" id="RHEA:54448"/>
        <dbReference type="Rhea" id="RHEA-COMP:10123"/>
        <dbReference type="Rhea" id="RHEA-COMP:13883"/>
        <dbReference type="ChEBI" id="CHEBI:15377"/>
        <dbReference type="ChEBI" id="CHEBI:15378"/>
        <dbReference type="ChEBI" id="CHEBI:59874"/>
        <dbReference type="ChEBI" id="CHEBI:78442"/>
        <dbReference type="ChEBI" id="CHEBI:138191"/>
        <dbReference type="EC" id="3.1.1.29"/>
    </reaction>
</comment>
<keyword evidence="5" id="KW-0472">Membrane</keyword>
<reference evidence="6" key="1">
    <citation type="submission" date="2015-04" db="EMBL/GenBank/DDBJ databases">
        <title>The genome sequence of the plant pathogenic Rhizarian Plasmodiophora brassicae reveals insights in its biotrophic life cycle and the origin of chitin synthesis.</title>
        <authorList>
            <person name="Schwelm A."/>
            <person name="Fogelqvist J."/>
            <person name="Knaust A."/>
            <person name="Julke S."/>
            <person name="Lilja T."/>
            <person name="Dhandapani V."/>
            <person name="Bonilla-Rosso G."/>
            <person name="Karlsson M."/>
            <person name="Shevchenko A."/>
            <person name="Choi S.R."/>
            <person name="Kim H.G."/>
            <person name="Park J.Y."/>
            <person name="Lim Y.P."/>
            <person name="Ludwig-Muller J."/>
            <person name="Dixelius C."/>
        </authorList>
    </citation>
    <scope>NUCLEOTIDE SEQUENCE</scope>
    <source>
        <tissue evidence="6">Potato root galls</tissue>
    </source>
</reference>
<proteinExistence type="inferred from homology"/>
<dbReference type="Pfam" id="PF01981">
    <property type="entry name" value="PTH2"/>
    <property type="match status" value="1"/>
</dbReference>
<keyword evidence="5" id="KW-0812">Transmembrane</keyword>
<evidence type="ECO:0000256" key="2">
    <source>
        <dbReference type="ARBA" id="ARBA00022801"/>
    </source>
</evidence>
<dbReference type="EMBL" id="HACM01000739">
    <property type="protein sequence ID" value="CRZ01181.1"/>
    <property type="molecule type" value="Transcribed_RNA"/>
</dbReference>